<name>A0A1X7P2F4_9MICO</name>
<accession>A0A1X7P2F4</accession>
<feature type="domain" description="DUF1206" evidence="2">
    <location>
        <begin position="29"/>
        <end position="94"/>
    </location>
</feature>
<dbReference type="InterPro" id="IPR009597">
    <property type="entry name" value="DUF1206"/>
</dbReference>
<feature type="transmembrane region" description="Helical" evidence="1">
    <location>
        <begin position="156"/>
        <end position="178"/>
    </location>
</feature>
<keyword evidence="1" id="KW-0812">Transmembrane</keyword>
<keyword evidence="4" id="KW-1185">Reference proteome</keyword>
<feature type="transmembrane region" description="Helical" evidence="1">
    <location>
        <begin position="199"/>
        <end position="226"/>
    </location>
</feature>
<feature type="domain" description="DUF1206" evidence="2">
    <location>
        <begin position="204"/>
        <end position="268"/>
    </location>
</feature>
<gene>
    <name evidence="3" type="ORF">SAMN06295885_2345</name>
</gene>
<protein>
    <recommendedName>
        <fullName evidence="2">DUF1206 domain-containing protein</fullName>
    </recommendedName>
</protein>
<dbReference type="AlphaFoldDB" id="A0A1X7P2F4"/>
<sequence>MRQWSVSTDSLPIPQPRSRVRRFRRFARLGFAVNGLLHLVIGAIAIRLALGDTSTAEADPSGAIAGLTSAPLGSSAAWLAFSAVLALGLWQLTLGGRSDSTSRTTRWGRRVVEAGKGLASLTLAATALVFALGGSTSSSQTIRTVNQELVASTTGVIVLGLTGAIVLGTGIGFVAIGIRRGFRKLIRVPHGRRGRVVTTLGTTGYVAKGVAIGIAGGIFITAAFTGDADSATGLDGALRFLAVPPYGTIVLALIGVGLIMYGVFLLARVMLARL</sequence>
<evidence type="ECO:0000313" key="3">
    <source>
        <dbReference type="EMBL" id="SMH44296.1"/>
    </source>
</evidence>
<feature type="transmembrane region" description="Helical" evidence="1">
    <location>
        <begin position="246"/>
        <end position="267"/>
    </location>
</feature>
<keyword evidence="1" id="KW-0472">Membrane</keyword>
<dbReference type="Proteomes" id="UP000193711">
    <property type="component" value="Unassembled WGS sequence"/>
</dbReference>
<proteinExistence type="predicted"/>
<evidence type="ECO:0000256" key="1">
    <source>
        <dbReference type="SAM" id="Phobius"/>
    </source>
</evidence>
<reference evidence="4" key="1">
    <citation type="submission" date="2017-04" db="EMBL/GenBank/DDBJ databases">
        <authorList>
            <person name="Varghese N."/>
            <person name="Submissions S."/>
        </authorList>
    </citation>
    <scope>NUCLEOTIDE SEQUENCE [LARGE SCALE GENOMIC DNA]</scope>
    <source>
        <strain evidence="4">VKM Ac-2121</strain>
    </source>
</reference>
<keyword evidence="1" id="KW-1133">Transmembrane helix</keyword>
<evidence type="ECO:0000313" key="4">
    <source>
        <dbReference type="Proteomes" id="UP000193711"/>
    </source>
</evidence>
<dbReference type="Pfam" id="PF06724">
    <property type="entry name" value="DUF1206"/>
    <property type="match status" value="2"/>
</dbReference>
<organism evidence="3 4">
    <name type="scientific">Rathayibacter oskolensis</name>
    <dbReference type="NCBI Taxonomy" id="1891671"/>
    <lineage>
        <taxon>Bacteria</taxon>
        <taxon>Bacillati</taxon>
        <taxon>Actinomycetota</taxon>
        <taxon>Actinomycetes</taxon>
        <taxon>Micrococcales</taxon>
        <taxon>Microbacteriaceae</taxon>
        <taxon>Rathayibacter</taxon>
    </lineage>
</organism>
<dbReference type="RefSeq" id="WP_165759605.1">
    <property type="nucleotide sequence ID" value="NZ_FXBM01000002.1"/>
</dbReference>
<feature type="transmembrane region" description="Helical" evidence="1">
    <location>
        <begin position="117"/>
        <end position="136"/>
    </location>
</feature>
<dbReference type="STRING" id="1891671.SAMN06295885_2345"/>
<feature type="transmembrane region" description="Helical" evidence="1">
    <location>
        <begin position="76"/>
        <end position="96"/>
    </location>
</feature>
<evidence type="ECO:0000259" key="2">
    <source>
        <dbReference type="Pfam" id="PF06724"/>
    </source>
</evidence>
<dbReference type="EMBL" id="FXBM01000002">
    <property type="protein sequence ID" value="SMH44296.1"/>
    <property type="molecule type" value="Genomic_DNA"/>
</dbReference>
<feature type="transmembrane region" description="Helical" evidence="1">
    <location>
        <begin position="26"/>
        <end position="50"/>
    </location>
</feature>